<evidence type="ECO:0000256" key="2">
    <source>
        <dbReference type="ARBA" id="ARBA00023125"/>
    </source>
</evidence>
<dbReference type="RefSeq" id="WP_157323707.1">
    <property type="nucleotide sequence ID" value="NZ_BMFX01000017.1"/>
</dbReference>
<feature type="domain" description="OmpR/PhoB-type" evidence="4">
    <location>
        <begin position="9"/>
        <end position="103"/>
    </location>
</feature>
<dbReference type="SUPFAM" id="SSF48452">
    <property type="entry name" value="TPR-like"/>
    <property type="match status" value="2"/>
</dbReference>
<evidence type="ECO:0000313" key="6">
    <source>
        <dbReference type="Proteomes" id="UP000460157"/>
    </source>
</evidence>
<dbReference type="PANTHER" id="PTHR47691">
    <property type="entry name" value="REGULATOR-RELATED"/>
    <property type="match status" value="1"/>
</dbReference>
<keyword evidence="6" id="KW-1185">Reference proteome</keyword>
<dbReference type="SMART" id="SM00862">
    <property type="entry name" value="Trans_reg_C"/>
    <property type="match status" value="1"/>
</dbReference>
<dbReference type="InterPro" id="IPR001867">
    <property type="entry name" value="OmpR/PhoB-type_DNA-bd"/>
</dbReference>
<dbReference type="GO" id="GO:0006355">
    <property type="term" value="P:regulation of DNA-templated transcription"/>
    <property type="evidence" value="ECO:0007669"/>
    <property type="project" value="InterPro"/>
</dbReference>
<feature type="DNA-binding region" description="OmpR/PhoB-type" evidence="3">
    <location>
        <begin position="9"/>
        <end position="103"/>
    </location>
</feature>
<dbReference type="SMART" id="SM01043">
    <property type="entry name" value="BTAD"/>
    <property type="match status" value="1"/>
</dbReference>
<dbReference type="GO" id="GO:0000160">
    <property type="term" value="P:phosphorelay signal transduction system"/>
    <property type="evidence" value="ECO:0007669"/>
    <property type="project" value="InterPro"/>
</dbReference>
<dbReference type="InterPro" id="IPR011990">
    <property type="entry name" value="TPR-like_helical_dom_sf"/>
</dbReference>
<organism evidence="5 6">
    <name type="scientific">Nesterenkonia alkaliphila</name>
    <dbReference type="NCBI Taxonomy" id="1463631"/>
    <lineage>
        <taxon>Bacteria</taxon>
        <taxon>Bacillati</taxon>
        <taxon>Actinomycetota</taxon>
        <taxon>Actinomycetes</taxon>
        <taxon>Micrococcales</taxon>
        <taxon>Micrococcaceae</taxon>
        <taxon>Nesterenkonia</taxon>
    </lineage>
</organism>
<evidence type="ECO:0000313" key="5">
    <source>
        <dbReference type="EMBL" id="MVT26614.1"/>
    </source>
</evidence>
<dbReference type="SUPFAM" id="SSF46894">
    <property type="entry name" value="C-terminal effector domain of the bipartite response regulators"/>
    <property type="match status" value="1"/>
</dbReference>
<dbReference type="Gene3D" id="1.10.10.10">
    <property type="entry name" value="Winged helix-like DNA-binding domain superfamily/Winged helix DNA-binding domain"/>
    <property type="match status" value="1"/>
</dbReference>
<dbReference type="GO" id="GO:0003677">
    <property type="term" value="F:DNA binding"/>
    <property type="evidence" value="ECO:0007669"/>
    <property type="project" value="UniProtKB-UniRule"/>
</dbReference>
<proteinExistence type="inferred from homology"/>
<dbReference type="SUPFAM" id="SSF52540">
    <property type="entry name" value="P-loop containing nucleoside triphosphate hydrolases"/>
    <property type="match status" value="1"/>
</dbReference>
<dbReference type="Pfam" id="PF03704">
    <property type="entry name" value="BTAD"/>
    <property type="match status" value="1"/>
</dbReference>
<dbReference type="PANTHER" id="PTHR47691:SF3">
    <property type="entry name" value="HTH-TYPE TRANSCRIPTIONAL REGULATOR RV0890C-RELATED"/>
    <property type="match status" value="1"/>
</dbReference>
<dbReference type="InterPro" id="IPR036388">
    <property type="entry name" value="WH-like_DNA-bd_sf"/>
</dbReference>
<dbReference type="AlphaFoldDB" id="A0A7K1UJN6"/>
<sequence length="988" mass="107405">MTTTEAALETARGISRITILGTVSVESAGGTESVRGERREAALIALALNAGQPVPRERLVDAVWGDESPPTAATSLRVLISQLRKTLGEDLLETTETGYRLAVDPKQVDVCQFRTLAKQGHELLRQRRHSAAHQTLQEAMALWRGPQWPDHGILQLESSTLATTKEEAELHLAEARLHAAGLPPDITALEELVQRYPYRERAWELLMTALYWAGRQAEALEAFQRAKILLLDELGLDPSPSLVETETAILNQDPRLAPPSPATVHLPSYTTEFIGRAEQVTELAELVSTCRLITVTGLGGSGKTRLAVQAAWAAAEDFSDGVTFVALGPVEDDAVVPAKIAQAADSRAETVESLAAEIGSSRMLILLDNAEHLVAAVAEAAETLITQCPNLTLLVTSRTALQLQAERSWPIPLLELPEEDTPEACQRSESAQLFLTRAKTVTDHLQLDHSTAPQIAEACRLLAGHPLGIELAAAKCSIFSVADIVEQLRRGTSIEGKEHDRPKQHRSIEIALRWTIDTLPAIQQTLLLRLAAFHGAFDFTGVQNVCLGGPLTEQNLAEHLEGLVASSLIQIDQRNGTYWYRLLAPVHAVARELLDQSKEAQVVRQRYHDAVQTLIKRTSEGSQSTQAPALFARLDAYAHDVRGVLEKTERENPHAAAQMCTQLRHYWTSRRTHREVIRRLERLLERQDGISTETLADLFETTAWFYLDGGGGTREAREAAAKCIELREKAGDAVGIATAKLLLAAAVSHGGDHGHAYAIFAEAQHTFEQLDHDSGMLRAGVNAGIAAQKLGRLEDADRHLLVALGATRRTGARSFEALVLERRSYVATDGGDASAAAALVRTAHEIRLELGEPLELCRSYWSLGISALVAKDFTAAGEHLLQSMRLAQEHRFTDAWWIPGLLELAAVLLVEQGSLLAATRLIGAADALRSRSGLGHNQQSVPGLAATIESLQQTLGGATYEAEFSHGAAQTGPVALRRAQEACAHLSR</sequence>
<protein>
    <recommendedName>
        <fullName evidence="4">OmpR/PhoB-type domain-containing protein</fullName>
    </recommendedName>
</protein>
<dbReference type="PROSITE" id="PS51755">
    <property type="entry name" value="OMPR_PHOB"/>
    <property type="match status" value="1"/>
</dbReference>
<dbReference type="CDD" id="cd15831">
    <property type="entry name" value="BTAD"/>
    <property type="match status" value="1"/>
</dbReference>
<dbReference type="InterPro" id="IPR005158">
    <property type="entry name" value="BTAD"/>
</dbReference>
<dbReference type="InterPro" id="IPR058852">
    <property type="entry name" value="HTH_77"/>
</dbReference>
<dbReference type="EMBL" id="WRPM01000069">
    <property type="protein sequence ID" value="MVT26614.1"/>
    <property type="molecule type" value="Genomic_DNA"/>
</dbReference>
<dbReference type="Gene3D" id="1.25.40.10">
    <property type="entry name" value="Tetratricopeptide repeat domain"/>
    <property type="match status" value="2"/>
</dbReference>
<dbReference type="OrthoDB" id="3691954at2"/>
<keyword evidence="2 3" id="KW-0238">DNA-binding</keyword>
<evidence type="ECO:0000259" key="4">
    <source>
        <dbReference type="PROSITE" id="PS51755"/>
    </source>
</evidence>
<comment type="similarity">
    <text evidence="1">Belongs to the AfsR/DnrI/RedD regulatory family.</text>
</comment>
<dbReference type="Pfam" id="PF00486">
    <property type="entry name" value="Trans_reg_C"/>
    <property type="match status" value="1"/>
</dbReference>
<evidence type="ECO:0000256" key="3">
    <source>
        <dbReference type="PROSITE-ProRule" id="PRU01091"/>
    </source>
</evidence>
<accession>A0A7K1UJN6</accession>
<gene>
    <name evidence="5" type="ORF">GNZ21_09630</name>
</gene>
<dbReference type="Pfam" id="PF25872">
    <property type="entry name" value="HTH_77"/>
    <property type="match status" value="1"/>
</dbReference>
<name>A0A7K1UJN6_9MICC</name>
<comment type="caution">
    <text evidence="5">The sequence shown here is derived from an EMBL/GenBank/DDBJ whole genome shotgun (WGS) entry which is preliminary data.</text>
</comment>
<dbReference type="Proteomes" id="UP000460157">
    <property type="component" value="Unassembled WGS sequence"/>
</dbReference>
<dbReference type="InterPro" id="IPR027417">
    <property type="entry name" value="P-loop_NTPase"/>
</dbReference>
<evidence type="ECO:0000256" key="1">
    <source>
        <dbReference type="ARBA" id="ARBA00005820"/>
    </source>
</evidence>
<dbReference type="InterPro" id="IPR016032">
    <property type="entry name" value="Sig_transdc_resp-reg_C-effctor"/>
</dbReference>
<reference evidence="5 6" key="1">
    <citation type="submission" date="2019-12" db="EMBL/GenBank/DDBJ databases">
        <title>Nesterenkonia muleiensis sp. nov., a novel actinobacterium isolated from sap of Populus euphratica.</title>
        <authorList>
            <person name="Wang R."/>
        </authorList>
    </citation>
    <scope>NUCLEOTIDE SEQUENCE [LARGE SCALE GENOMIC DNA]</scope>
    <source>
        <strain evidence="5 6">F10</strain>
    </source>
</reference>